<evidence type="ECO:0000256" key="3">
    <source>
        <dbReference type="ARBA" id="ARBA00022729"/>
    </source>
</evidence>
<organism evidence="9 10">
    <name type="scientific">Mangrovibacterium marinum</name>
    <dbReference type="NCBI Taxonomy" id="1639118"/>
    <lineage>
        <taxon>Bacteria</taxon>
        <taxon>Pseudomonadati</taxon>
        <taxon>Bacteroidota</taxon>
        <taxon>Bacteroidia</taxon>
        <taxon>Marinilabiliales</taxon>
        <taxon>Prolixibacteraceae</taxon>
        <taxon>Mangrovibacterium</taxon>
    </lineage>
</organism>
<dbReference type="Gene3D" id="1.25.40.390">
    <property type="match status" value="1"/>
</dbReference>
<dbReference type="Pfam" id="PF14322">
    <property type="entry name" value="SusD-like_3"/>
    <property type="match status" value="1"/>
</dbReference>
<dbReference type="RefSeq" id="WP_107820642.1">
    <property type="nucleotide sequence ID" value="NZ_OY782574.1"/>
</dbReference>
<dbReference type="EMBL" id="QAAD01000001">
    <property type="protein sequence ID" value="PTN10540.1"/>
    <property type="molecule type" value="Genomic_DNA"/>
</dbReference>
<evidence type="ECO:0000256" key="6">
    <source>
        <dbReference type="SAM" id="SignalP"/>
    </source>
</evidence>
<comment type="similarity">
    <text evidence="2">Belongs to the SusD family.</text>
</comment>
<reference evidence="9 10" key="1">
    <citation type="submission" date="2018-04" db="EMBL/GenBank/DDBJ databases">
        <title>Genomic Encyclopedia of Archaeal and Bacterial Type Strains, Phase II (KMG-II): from individual species to whole genera.</title>
        <authorList>
            <person name="Goeker M."/>
        </authorList>
    </citation>
    <scope>NUCLEOTIDE SEQUENCE [LARGE SCALE GENOMIC DNA]</scope>
    <source>
        <strain evidence="9 10">DSM 28823</strain>
    </source>
</reference>
<comment type="caution">
    <text evidence="9">The sequence shown here is derived from an EMBL/GenBank/DDBJ whole genome shotgun (WGS) entry which is preliminary data.</text>
</comment>
<dbReference type="OrthoDB" id="993981at2"/>
<evidence type="ECO:0000313" key="9">
    <source>
        <dbReference type="EMBL" id="PTN10540.1"/>
    </source>
</evidence>
<comment type="subcellular location">
    <subcellularLocation>
        <location evidence="1">Cell outer membrane</location>
    </subcellularLocation>
</comment>
<dbReference type="CDD" id="cd08977">
    <property type="entry name" value="SusD"/>
    <property type="match status" value="1"/>
</dbReference>
<dbReference type="InterPro" id="IPR033985">
    <property type="entry name" value="SusD-like_N"/>
</dbReference>
<keyword evidence="4" id="KW-0472">Membrane</keyword>
<protein>
    <submittedName>
        <fullName evidence="9">RagB/SusD domain-containing protein</fullName>
    </submittedName>
</protein>
<sequence length="492" mass="55061">MKILKYIPLVLIVLAMSSCNDDFLDKSPLNTINTENFYQTESDAIAAINGAYQPLQWPKLYNMRMWTSDIMAGNSIVGAGGGDDGRETQDMANFVTTTDNEGALDLFRGPSPGILRCNIVLQKVPAIDMDEDVKNRILGEAHFLRGLYYFILVRYFGDVPLITEAQEPGDDFKVSRTDKSEVYDLIISDLEQAKTMLPAKSAYSSADLGRATKGAATGLLAKVYLTLEEYEKVVTLTNEVATLGYDLNPNYGDNFDVNNKNSIESLFEIQYTGDAGEDFWSNENQASWLSTFTGPRNSNMVAGGWGWNQPTQEFVDSYEDGDKRKDVTVFYDGCPQFDGMDYDPAYSSTGYNLRKFLVTKTVSPTYDNSPMNFPVLRYADVLLMKAEALNNLNKTTEAETPLNLVRARAGLSPVTGKSQAEMKEIILHERRIELAFEGQRWFDLIRVDNGQWGLDFLHSIGKLNATSKYLLFPIPLKEIESNPNLLPNNPGY</sequence>
<feature type="chain" id="PRO_5015569303" evidence="6">
    <location>
        <begin position="21"/>
        <end position="492"/>
    </location>
</feature>
<gene>
    <name evidence="9" type="ORF">C8N47_101189</name>
</gene>
<dbReference type="PROSITE" id="PS51257">
    <property type="entry name" value="PROKAR_LIPOPROTEIN"/>
    <property type="match status" value="1"/>
</dbReference>
<evidence type="ECO:0000259" key="7">
    <source>
        <dbReference type="Pfam" id="PF07980"/>
    </source>
</evidence>
<dbReference type="GO" id="GO:0009279">
    <property type="term" value="C:cell outer membrane"/>
    <property type="evidence" value="ECO:0007669"/>
    <property type="project" value="UniProtKB-SubCell"/>
</dbReference>
<dbReference type="Proteomes" id="UP000243525">
    <property type="component" value="Unassembled WGS sequence"/>
</dbReference>
<evidence type="ECO:0000259" key="8">
    <source>
        <dbReference type="Pfam" id="PF14322"/>
    </source>
</evidence>
<dbReference type="AlphaFoldDB" id="A0A2T5C6G6"/>
<evidence type="ECO:0000256" key="1">
    <source>
        <dbReference type="ARBA" id="ARBA00004442"/>
    </source>
</evidence>
<dbReference type="InterPro" id="IPR011990">
    <property type="entry name" value="TPR-like_helical_dom_sf"/>
</dbReference>
<keyword evidence="10" id="KW-1185">Reference proteome</keyword>
<keyword evidence="5" id="KW-0998">Cell outer membrane</keyword>
<dbReference type="Pfam" id="PF07980">
    <property type="entry name" value="SusD_RagB"/>
    <property type="match status" value="1"/>
</dbReference>
<name>A0A2T5C6G6_9BACT</name>
<accession>A0A2T5C6G6</accession>
<evidence type="ECO:0000256" key="4">
    <source>
        <dbReference type="ARBA" id="ARBA00023136"/>
    </source>
</evidence>
<proteinExistence type="inferred from homology"/>
<feature type="domain" description="RagB/SusD" evidence="7">
    <location>
        <begin position="264"/>
        <end position="492"/>
    </location>
</feature>
<feature type="domain" description="SusD-like N-terminal" evidence="8">
    <location>
        <begin position="22"/>
        <end position="225"/>
    </location>
</feature>
<dbReference type="SUPFAM" id="SSF48452">
    <property type="entry name" value="TPR-like"/>
    <property type="match status" value="1"/>
</dbReference>
<evidence type="ECO:0000313" key="10">
    <source>
        <dbReference type="Proteomes" id="UP000243525"/>
    </source>
</evidence>
<evidence type="ECO:0000256" key="5">
    <source>
        <dbReference type="ARBA" id="ARBA00023237"/>
    </source>
</evidence>
<dbReference type="InterPro" id="IPR012944">
    <property type="entry name" value="SusD_RagB_dom"/>
</dbReference>
<evidence type="ECO:0000256" key="2">
    <source>
        <dbReference type="ARBA" id="ARBA00006275"/>
    </source>
</evidence>
<feature type="signal peptide" evidence="6">
    <location>
        <begin position="1"/>
        <end position="20"/>
    </location>
</feature>
<keyword evidence="3 6" id="KW-0732">Signal</keyword>